<accession>A0ACC2FCZ1</accession>
<evidence type="ECO:0000313" key="1">
    <source>
        <dbReference type="EMBL" id="KAJ7989229.1"/>
    </source>
</evidence>
<evidence type="ECO:0000313" key="2">
    <source>
        <dbReference type="Proteomes" id="UP001157502"/>
    </source>
</evidence>
<name>A0ACC2FCZ1_DALPE</name>
<dbReference type="Proteomes" id="UP001157502">
    <property type="component" value="Chromosome 30"/>
</dbReference>
<gene>
    <name evidence="1" type="ORF">DPEC_G00317330</name>
</gene>
<organism evidence="1 2">
    <name type="scientific">Dallia pectoralis</name>
    <name type="common">Alaska blackfish</name>
    <dbReference type="NCBI Taxonomy" id="75939"/>
    <lineage>
        <taxon>Eukaryota</taxon>
        <taxon>Metazoa</taxon>
        <taxon>Chordata</taxon>
        <taxon>Craniata</taxon>
        <taxon>Vertebrata</taxon>
        <taxon>Euteleostomi</taxon>
        <taxon>Actinopterygii</taxon>
        <taxon>Neopterygii</taxon>
        <taxon>Teleostei</taxon>
        <taxon>Protacanthopterygii</taxon>
        <taxon>Esociformes</taxon>
        <taxon>Umbridae</taxon>
        <taxon>Dallia</taxon>
    </lineage>
</organism>
<reference evidence="1" key="1">
    <citation type="submission" date="2021-05" db="EMBL/GenBank/DDBJ databases">
        <authorList>
            <person name="Pan Q."/>
            <person name="Jouanno E."/>
            <person name="Zahm M."/>
            <person name="Klopp C."/>
            <person name="Cabau C."/>
            <person name="Louis A."/>
            <person name="Berthelot C."/>
            <person name="Parey E."/>
            <person name="Roest Crollius H."/>
            <person name="Montfort J."/>
            <person name="Robinson-Rechavi M."/>
            <person name="Bouchez O."/>
            <person name="Lampietro C."/>
            <person name="Lopez Roques C."/>
            <person name="Donnadieu C."/>
            <person name="Postlethwait J."/>
            <person name="Bobe J."/>
            <person name="Dillon D."/>
            <person name="Chandos A."/>
            <person name="von Hippel F."/>
            <person name="Guiguen Y."/>
        </authorList>
    </citation>
    <scope>NUCLEOTIDE SEQUENCE</scope>
    <source>
        <strain evidence="1">YG-Jan2019</strain>
    </source>
</reference>
<keyword evidence="2" id="KW-1185">Reference proteome</keyword>
<comment type="caution">
    <text evidence="1">The sequence shown here is derived from an EMBL/GenBank/DDBJ whole genome shotgun (WGS) entry which is preliminary data.</text>
</comment>
<proteinExistence type="predicted"/>
<sequence length="82" mass="8538">MKPSAMKSPGVQQMQPGRQRGPRRKSGGRPLEGWSHELRLSPLSAPAPCSASKAEPPAAPFCFEGGAILCKSCSRPPPGGQG</sequence>
<protein>
    <submittedName>
        <fullName evidence="1">Uncharacterized protein</fullName>
    </submittedName>
</protein>
<dbReference type="EMBL" id="CM055757">
    <property type="protein sequence ID" value="KAJ7989229.1"/>
    <property type="molecule type" value="Genomic_DNA"/>
</dbReference>